<dbReference type="InterPro" id="IPR051911">
    <property type="entry name" value="SDR_oxidoreductase"/>
</dbReference>
<dbReference type="RefSeq" id="WP_144916249.1">
    <property type="nucleotide sequence ID" value="NZ_VLLI01000017.1"/>
</dbReference>
<comment type="caution">
    <text evidence="4">The sequence shown here is derived from an EMBL/GenBank/DDBJ whole genome shotgun (WGS) entry which is preliminary data.</text>
</comment>
<dbReference type="PRINTS" id="PR00081">
    <property type="entry name" value="GDHRDH"/>
</dbReference>
<comment type="similarity">
    <text evidence="1 3">Belongs to the short-chain dehydrogenases/reductases (SDR) family.</text>
</comment>
<dbReference type="PRINTS" id="PR00080">
    <property type="entry name" value="SDRFAMILY"/>
</dbReference>
<organism evidence="4 5">
    <name type="scientific">Mucilaginibacter frigoritolerans</name>
    <dbReference type="NCBI Taxonomy" id="652788"/>
    <lineage>
        <taxon>Bacteria</taxon>
        <taxon>Pseudomonadati</taxon>
        <taxon>Bacteroidota</taxon>
        <taxon>Sphingobacteriia</taxon>
        <taxon>Sphingobacteriales</taxon>
        <taxon>Sphingobacteriaceae</taxon>
        <taxon>Mucilaginibacter</taxon>
    </lineage>
</organism>
<proteinExistence type="inferred from homology"/>
<evidence type="ECO:0000256" key="1">
    <source>
        <dbReference type="ARBA" id="ARBA00006484"/>
    </source>
</evidence>
<dbReference type="EMBL" id="VLLI01000017">
    <property type="protein sequence ID" value="TWI95088.1"/>
    <property type="molecule type" value="Genomic_DNA"/>
</dbReference>
<dbReference type="AlphaFoldDB" id="A0A562TPB4"/>
<evidence type="ECO:0000256" key="2">
    <source>
        <dbReference type="ARBA" id="ARBA00023002"/>
    </source>
</evidence>
<dbReference type="GO" id="GO:0016491">
    <property type="term" value="F:oxidoreductase activity"/>
    <property type="evidence" value="ECO:0007669"/>
    <property type="project" value="UniProtKB-KW"/>
</dbReference>
<dbReference type="NCBIfam" id="NF006114">
    <property type="entry name" value="PRK08263.1"/>
    <property type="match status" value="1"/>
</dbReference>
<dbReference type="OrthoDB" id="1235794at2"/>
<sequence>MTHQNDISNAGKVWFITGASRGFGRVWADAALKRGDKVAATARKLASIADLKEKYGENVLTLELDVTNPEQVKTAVNQAFDHFGRLDIVLNNAGYSLVGTIEEANADEIRALYETNILGPVAVIQAALPLLRKQGGGHILGTSSGLGHVTLPVIGYYCSSKWAFEAIHESLALEVKDFGIKVTIIEPGAYATEFGSQESLKFAAGLDIYGDFKTHFFERLRGMERGDPDATPEAIFKVVDSENPPLRINLGSHNLPWVRNAYAERLATWEEWDAVSSAAQGASK</sequence>
<dbReference type="Gene3D" id="3.40.50.720">
    <property type="entry name" value="NAD(P)-binding Rossmann-like Domain"/>
    <property type="match status" value="1"/>
</dbReference>
<keyword evidence="5" id="KW-1185">Reference proteome</keyword>
<accession>A0A562TPB4</accession>
<dbReference type="Proteomes" id="UP000317010">
    <property type="component" value="Unassembled WGS sequence"/>
</dbReference>
<dbReference type="CDD" id="cd05374">
    <property type="entry name" value="17beta-HSD-like_SDR_c"/>
    <property type="match status" value="1"/>
</dbReference>
<dbReference type="InterPro" id="IPR036291">
    <property type="entry name" value="NAD(P)-bd_dom_sf"/>
</dbReference>
<dbReference type="InterPro" id="IPR002347">
    <property type="entry name" value="SDR_fam"/>
</dbReference>
<dbReference type="PANTHER" id="PTHR43976:SF16">
    <property type="entry name" value="SHORT-CHAIN DEHYDROGENASE_REDUCTASE FAMILY PROTEIN"/>
    <property type="match status" value="1"/>
</dbReference>
<keyword evidence="2" id="KW-0560">Oxidoreductase</keyword>
<dbReference type="Pfam" id="PF00106">
    <property type="entry name" value="adh_short"/>
    <property type="match status" value="1"/>
</dbReference>
<evidence type="ECO:0000256" key="3">
    <source>
        <dbReference type="RuleBase" id="RU000363"/>
    </source>
</evidence>
<gene>
    <name evidence="4" type="ORF">JN11_04517</name>
</gene>
<evidence type="ECO:0000313" key="4">
    <source>
        <dbReference type="EMBL" id="TWI95088.1"/>
    </source>
</evidence>
<protein>
    <submittedName>
        <fullName evidence="4">NADP-dependent 3-hydroxy acid dehydrogenase YdfG</fullName>
    </submittedName>
</protein>
<dbReference type="SUPFAM" id="SSF51735">
    <property type="entry name" value="NAD(P)-binding Rossmann-fold domains"/>
    <property type="match status" value="1"/>
</dbReference>
<reference evidence="4 5" key="1">
    <citation type="submission" date="2019-07" db="EMBL/GenBank/DDBJ databases">
        <title>Genomic Encyclopedia of Archaeal and Bacterial Type Strains, Phase II (KMG-II): from individual species to whole genera.</title>
        <authorList>
            <person name="Goeker M."/>
        </authorList>
    </citation>
    <scope>NUCLEOTIDE SEQUENCE [LARGE SCALE GENOMIC DNA]</scope>
    <source>
        <strain evidence="4 5">ATCC BAA-1854</strain>
    </source>
</reference>
<evidence type="ECO:0000313" key="5">
    <source>
        <dbReference type="Proteomes" id="UP000317010"/>
    </source>
</evidence>
<dbReference type="PANTHER" id="PTHR43976">
    <property type="entry name" value="SHORT CHAIN DEHYDROGENASE"/>
    <property type="match status" value="1"/>
</dbReference>
<name>A0A562TPB4_9SPHI</name>